<keyword evidence="2" id="KW-1185">Reference proteome</keyword>
<sequence>MDEEGHADLGSEGQDVWLLCENVPVLVSAQNLRPATDAEALAHQVLNDEPVIPDAIARGNPEFEDHRDARADVPVVEPRVEEEDPFDEPLASILEEEEEEWKKYEDFQAAIPIHGQDLSDLLTEGRGFWKKVNHDALDVGLRASRIFPAFYYHVSNGRVDLVLTTHVDDFLWACTESGQVVMDKLLSRFEDVLIDVTDNTTKTTYIDIQKGAKVSTFSYANKEAGDKIRAVLAEMYGHLSSGPEWYESARKHVPHVMLSDCRSLVDHLNVEVPARVQDKRLQIELNALRQAIFLDDGTRTVNHYPAGGDRVDWCDTATQ</sequence>
<organism evidence="1 2">
    <name type="scientific">Symbiodinium pilosum</name>
    <name type="common">Dinoflagellate</name>
    <dbReference type="NCBI Taxonomy" id="2952"/>
    <lineage>
        <taxon>Eukaryota</taxon>
        <taxon>Sar</taxon>
        <taxon>Alveolata</taxon>
        <taxon>Dinophyceae</taxon>
        <taxon>Suessiales</taxon>
        <taxon>Symbiodiniaceae</taxon>
        <taxon>Symbiodinium</taxon>
    </lineage>
</organism>
<dbReference type="EMBL" id="CAJNIZ010019003">
    <property type="protein sequence ID" value="CAE7419680.1"/>
    <property type="molecule type" value="Genomic_DNA"/>
</dbReference>
<comment type="caution">
    <text evidence="1">The sequence shown here is derived from an EMBL/GenBank/DDBJ whole genome shotgun (WGS) entry which is preliminary data.</text>
</comment>
<reference evidence="1" key="1">
    <citation type="submission" date="2021-02" db="EMBL/GenBank/DDBJ databases">
        <authorList>
            <person name="Dougan E. K."/>
            <person name="Rhodes N."/>
            <person name="Thang M."/>
            <person name="Chan C."/>
        </authorList>
    </citation>
    <scope>NUCLEOTIDE SEQUENCE</scope>
</reference>
<feature type="non-terminal residue" evidence="1">
    <location>
        <position position="1"/>
    </location>
</feature>
<evidence type="ECO:0000313" key="1">
    <source>
        <dbReference type="EMBL" id="CAE7419680.1"/>
    </source>
</evidence>
<gene>
    <name evidence="1" type="primary">ESAG8</name>
    <name evidence="1" type="ORF">SPIL2461_LOCUS10328</name>
</gene>
<name>A0A812R512_SYMPI</name>
<proteinExistence type="predicted"/>
<protein>
    <submittedName>
        <fullName evidence="1">ESAG8 protein</fullName>
    </submittedName>
</protein>
<accession>A0A812R512</accession>
<evidence type="ECO:0000313" key="2">
    <source>
        <dbReference type="Proteomes" id="UP000649617"/>
    </source>
</evidence>
<dbReference type="OrthoDB" id="446901at2759"/>
<dbReference type="Proteomes" id="UP000649617">
    <property type="component" value="Unassembled WGS sequence"/>
</dbReference>
<dbReference type="AlphaFoldDB" id="A0A812R512"/>